<evidence type="ECO:0000256" key="6">
    <source>
        <dbReference type="ARBA" id="ARBA00022801"/>
    </source>
</evidence>
<keyword evidence="4 7" id="KW-0479">Metal-binding</keyword>
<protein>
    <submittedName>
        <fullName evidence="8">Hydrogenase maturation protease</fullName>
    </submittedName>
</protein>
<dbReference type="PANTHER" id="PTHR30302:SF1">
    <property type="entry name" value="HYDROGENASE 2 MATURATION PROTEASE"/>
    <property type="match status" value="1"/>
</dbReference>
<dbReference type="RefSeq" id="WP_078715775.1">
    <property type="nucleotide sequence ID" value="NZ_FUYC01000001.1"/>
</dbReference>
<dbReference type="GO" id="GO:0004190">
    <property type="term" value="F:aspartic-type endopeptidase activity"/>
    <property type="evidence" value="ECO:0007669"/>
    <property type="project" value="UniProtKB-KW"/>
</dbReference>
<organism evidence="8 9">
    <name type="scientific">Paucidesulfovibrio gracilis DSM 16080</name>
    <dbReference type="NCBI Taxonomy" id="1121449"/>
    <lineage>
        <taxon>Bacteria</taxon>
        <taxon>Pseudomonadati</taxon>
        <taxon>Thermodesulfobacteriota</taxon>
        <taxon>Desulfovibrionia</taxon>
        <taxon>Desulfovibrionales</taxon>
        <taxon>Desulfovibrionaceae</taxon>
        <taxon>Paucidesulfovibrio</taxon>
    </lineage>
</organism>
<dbReference type="InterPro" id="IPR000671">
    <property type="entry name" value="Peptidase_A31"/>
</dbReference>
<evidence type="ECO:0000256" key="2">
    <source>
        <dbReference type="ARBA" id="ARBA00022596"/>
    </source>
</evidence>
<feature type="binding site" evidence="7">
    <location>
        <position position="66"/>
    </location>
    <ligand>
        <name>Ni(2+)</name>
        <dbReference type="ChEBI" id="CHEBI:49786"/>
    </ligand>
</feature>
<evidence type="ECO:0000256" key="4">
    <source>
        <dbReference type="ARBA" id="ARBA00022723"/>
    </source>
</evidence>
<keyword evidence="6" id="KW-0378">Hydrolase</keyword>
<dbReference type="AlphaFoldDB" id="A0A1T4W3A0"/>
<sequence length="177" mass="19216">MTNEKRILVLGVGNVLYTDEGIGVRAAEHLQAEYEFSDNVTVMDGGTLGTRLMGPIMESDYLIVCDAVLGDGPPGSIYRLTGEDLRQSLAFKNSMHDTDLVDTLIYCELAGNRPEAVIIGMEPEDYQTMATDLSGAADANLPQMIKHVLAEVESAGGTHTMRENKSEEVVYVPRSSC</sequence>
<dbReference type="OrthoDB" id="9792731at2"/>
<accession>A0A1T4W3A0</accession>
<dbReference type="PANTHER" id="PTHR30302">
    <property type="entry name" value="HYDROGENASE 1 MATURATION PROTEASE"/>
    <property type="match status" value="1"/>
</dbReference>
<gene>
    <name evidence="8" type="ORF">SAMN02745704_00189</name>
</gene>
<feature type="binding site" evidence="7">
    <location>
        <position position="96"/>
    </location>
    <ligand>
        <name>Ni(2+)</name>
        <dbReference type="ChEBI" id="CHEBI:49786"/>
    </ligand>
</feature>
<keyword evidence="9" id="KW-1185">Reference proteome</keyword>
<dbReference type="Gene3D" id="3.40.50.1450">
    <property type="entry name" value="HybD-like"/>
    <property type="match status" value="1"/>
</dbReference>
<dbReference type="EMBL" id="FUYC01000001">
    <property type="protein sequence ID" value="SKA71693.1"/>
    <property type="molecule type" value="Genomic_DNA"/>
</dbReference>
<keyword evidence="3 8" id="KW-0645">Protease</keyword>
<keyword evidence="5" id="KW-0064">Aspartyl protease</keyword>
<proteinExistence type="inferred from homology"/>
<evidence type="ECO:0000313" key="9">
    <source>
        <dbReference type="Proteomes" id="UP000190027"/>
    </source>
</evidence>
<dbReference type="NCBIfam" id="TIGR00140">
    <property type="entry name" value="hupD"/>
    <property type="match status" value="1"/>
</dbReference>
<dbReference type="GO" id="GO:0008047">
    <property type="term" value="F:enzyme activator activity"/>
    <property type="evidence" value="ECO:0007669"/>
    <property type="project" value="InterPro"/>
</dbReference>
<dbReference type="GO" id="GO:0046872">
    <property type="term" value="F:metal ion binding"/>
    <property type="evidence" value="ECO:0007669"/>
    <property type="project" value="UniProtKB-KW"/>
</dbReference>
<evidence type="ECO:0000313" key="8">
    <source>
        <dbReference type="EMBL" id="SKA71693.1"/>
    </source>
</evidence>
<evidence type="ECO:0000256" key="3">
    <source>
        <dbReference type="ARBA" id="ARBA00022670"/>
    </source>
</evidence>
<name>A0A1T4W3A0_9BACT</name>
<dbReference type="Proteomes" id="UP000190027">
    <property type="component" value="Unassembled WGS sequence"/>
</dbReference>
<reference evidence="8 9" key="1">
    <citation type="submission" date="2017-02" db="EMBL/GenBank/DDBJ databases">
        <authorList>
            <person name="Peterson S.W."/>
        </authorList>
    </citation>
    <scope>NUCLEOTIDE SEQUENCE [LARGE SCALE GENOMIC DNA]</scope>
    <source>
        <strain evidence="8 9">DSM 16080</strain>
    </source>
</reference>
<dbReference type="CDD" id="cd06062">
    <property type="entry name" value="H2MP_MemB-H2up"/>
    <property type="match status" value="1"/>
</dbReference>
<evidence type="ECO:0000256" key="5">
    <source>
        <dbReference type="ARBA" id="ARBA00022750"/>
    </source>
</evidence>
<dbReference type="InterPro" id="IPR023430">
    <property type="entry name" value="Pept_HybD-like_dom_sf"/>
</dbReference>
<evidence type="ECO:0000256" key="7">
    <source>
        <dbReference type="PIRSR" id="PIRSR604419-1"/>
    </source>
</evidence>
<dbReference type="SUPFAM" id="SSF53163">
    <property type="entry name" value="HybD-like"/>
    <property type="match status" value="1"/>
</dbReference>
<evidence type="ECO:0000256" key="1">
    <source>
        <dbReference type="ARBA" id="ARBA00006814"/>
    </source>
</evidence>
<dbReference type="Pfam" id="PF01750">
    <property type="entry name" value="HycI"/>
    <property type="match status" value="1"/>
</dbReference>
<dbReference type="PRINTS" id="PR00446">
    <property type="entry name" value="HYDRGNUPTAKE"/>
</dbReference>
<dbReference type="GO" id="GO:0016485">
    <property type="term" value="P:protein processing"/>
    <property type="evidence" value="ECO:0007669"/>
    <property type="project" value="InterPro"/>
</dbReference>
<dbReference type="NCBIfam" id="TIGR00072">
    <property type="entry name" value="hydrog_prot"/>
    <property type="match status" value="1"/>
</dbReference>
<comment type="similarity">
    <text evidence="1">Belongs to the peptidase A31 family.</text>
</comment>
<dbReference type="InterPro" id="IPR004419">
    <property type="entry name" value="Pept_A31_hyd_express"/>
</dbReference>
<feature type="binding site" evidence="7">
    <location>
        <position position="20"/>
    </location>
    <ligand>
        <name>Ni(2+)</name>
        <dbReference type="ChEBI" id="CHEBI:49786"/>
    </ligand>
</feature>
<keyword evidence="2 7" id="KW-0533">Nickel</keyword>
<dbReference type="STRING" id="1121449.SAMN02745704_00189"/>